<dbReference type="CDD" id="cd07721">
    <property type="entry name" value="yflN-like_MBL-fold"/>
    <property type="match status" value="1"/>
</dbReference>
<dbReference type="EMBL" id="FZOJ01000025">
    <property type="protein sequence ID" value="SNS88194.1"/>
    <property type="molecule type" value="Genomic_DNA"/>
</dbReference>
<dbReference type="Gene3D" id="3.60.15.10">
    <property type="entry name" value="Ribonuclease Z/Hydroxyacylglutathione hydrolase-like"/>
    <property type="match status" value="1"/>
</dbReference>
<feature type="domain" description="Metallo-beta-lactamase" evidence="1">
    <location>
        <begin position="19"/>
        <end position="222"/>
    </location>
</feature>
<name>A0A239I790_9FIRM</name>
<sequence length="251" mass="28612">MTEIITLRLLFQLGKIKFYIYPVVLKNKDNLILIDTGYPMFLPVIERAFDEKGLDITKLQQVILTHHDHDHMGAIKELITKYPKVEVKCSNKQAPYVLGQKKLLRLEQAEKIGETLEGNAKTDNEMFIHMLKSVQYIDNVTPVSDNEIICDGVKVIETPGHMPGHISIYVESEKTLISGDMLISEEGVLAIASKEFVLDEDAEIKSLKKVYDYNIEKIVCYHGGEYTSNNLKMELKSIIENGYTKSNLLYE</sequence>
<dbReference type="InterPro" id="IPR050855">
    <property type="entry name" value="NDM-1-like"/>
</dbReference>
<dbReference type="RefSeq" id="WP_089284455.1">
    <property type="nucleotide sequence ID" value="NZ_FZOJ01000025.1"/>
</dbReference>
<reference evidence="2 3" key="1">
    <citation type="submission" date="2017-06" db="EMBL/GenBank/DDBJ databases">
        <authorList>
            <person name="Kim H.J."/>
            <person name="Triplett B.A."/>
        </authorList>
    </citation>
    <scope>NUCLEOTIDE SEQUENCE [LARGE SCALE GENOMIC DNA]</scope>
    <source>
        <strain evidence="2 3">SCA</strain>
    </source>
</reference>
<evidence type="ECO:0000313" key="2">
    <source>
        <dbReference type="EMBL" id="SNS88194.1"/>
    </source>
</evidence>
<dbReference type="InterPro" id="IPR036866">
    <property type="entry name" value="RibonucZ/Hydroxyglut_hydro"/>
</dbReference>
<dbReference type="SUPFAM" id="SSF56281">
    <property type="entry name" value="Metallo-hydrolase/oxidoreductase"/>
    <property type="match status" value="1"/>
</dbReference>
<dbReference type="SMART" id="SM00849">
    <property type="entry name" value="Lactamase_B"/>
    <property type="match status" value="1"/>
</dbReference>
<dbReference type="PANTHER" id="PTHR42951:SF15">
    <property type="entry name" value="METALLO-BETA-LACTAMASE SUPERFAMILY PROTEIN"/>
    <property type="match status" value="1"/>
</dbReference>
<keyword evidence="3" id="KW-1185">Reference proteome</keyword>
<dbReference type="InterPro" id="IPR001279">
    <property type="entry name" value="Metallo-B-lactamas"/>
</dbReference>
<protein>
    <submittedName>
        <fullName evidence="2">Glyoxylase, beta-lactamase superfamily II</fullName>
    </submittedName>
</protein>
<organism evidence="2 3">
    <name type="scientific">Anaerovirgula multivorans</name>
    <dbReference type="NCBI Taxonomy" id="312168"/>
    <lineage>
        <taxon>Bacteria</taxon>
        <taxon>Bacillati</taxon>
        <taxon>Bacillota</taxon>
        <taxon>Clostridia</taxon>
        <taxon>Peptostreptococcales</taxon>
        <taxon>Natronincolaceae</taxon>
        <taxon>Anaerovirgula</taxon>
    </lineage>
</organism>
<accession>A0A239I790</accession>
<dbReference type="AlphaFoldDB" id="A0A239I790"/>
<evidence type="ECO:0000259" key="1">
    <source>
        <dbReference type="SMART" id="SM00849"/>
    </source>
</evidence>
<dbReference type="Pfam" id="PF00753">
    <property type="entry name" value="Lactamase_B"/>
    <property type="match status" value="1"/>
</dbReference>
<proteinExistence type="predicted"/>
<dbReference type="PANTHER" id="PTHR42951">
    <property type="entry name" value="METALLO-BETA-LACTAMASE DOMAIN-CONTAINING"/>
    <property type="match status" value="1"/>
</dbReference>
<dbReference type="OrthoDB" id="9761531at2"/>
<evidence type="ECO:0000313" key="3">
    <source>
        <dbReference type="Proteomes" id="UP000198304"/>
    </source>
</evidence>
<dbReference type="Proteomes" id="UP000198304">
    <property type="component" value="Unassembled WGS sequence"/>
</dbReference>
<gene>
    <name evidence="2" type="ORF">SAMN05446037_102552</name>
</gene>